<dbReference type="Proteomes" id="UP000184603">
    <property type="component" value="Unassembled WGS sequence"/>
</dbReference>
<protein>
    <submittedName>
        <fullName evidence="4">Chromosome segregation protein Spo0J, contains ParB-like nuclease domain</fullName>
    </submittedName>
</protein>
<gene>
    <name evidence="4" type="ORF">SAMN02745220_05076</name>
</gene>
<dbReference type="InterPro" id="IPR050336">
    <property type="entry name" value="Chromosome_partition/occlusion"/>
</dbReference>
<name>A0A1M7YL76_9BACT</name>
<feature type="domain" description="ParB-like N-terminal" evidence="2">
    <location>
        <begin position="14"/>
        <end position="88"/>
    </location>
</feature>
<dbReference type="RefSeq" id="WP_073616924.1">
    <property type="nucleotide sequence ID" value="NZ_FRFE01000052.1"/>
</dbReference>
<keyword evidence="1" id="KW-0159">Chromosome partition</keyword>
<dbReference type="Gene3D" id="3.90.1530.10">
    <property type="entry name" value="Conserved hypothetical protein from pyrococcus furiosus pfu- 392566-001, ParB domain"/>
    <property type="match status" value="1"/>
</dbReference>
<dbReference type="AlphaFoldDB" id="A0A1M7YL76"/>
<evidence type="ECO:0000313" key="4">
    <source>
        <dbReference type="EMBL" id="SHO53345.1"/>
    </source>
</evidence>
<evidence type="ECO:0000259" key="2">
    <source>
        <dbReference type="Pfam" id="PF02195"/>
    </source>
</evidence>
<dbReference type="GO" id="GO:0005694">
    <property type="term" value="C:chromosome"/>
    <property type="evidence" value="ECO:0007669"/>
    <property type="project" value="TreeGrafter"/>
</dbReference>
<reference evidence="4 5" key="1">
    <citation type="submission" date="2016-12" db="EMBL/GenBank/DDBJ databases">
        <authorList>
            <person name="Song W.-J."/>
            <person name="Kurnit D.M."/>
        </authorList>
    </citation>
    <scope>NUCLEOTIDE SEQUENCE [LARGE SCALE GENOMIC DNA]</scope>
    <source>
        <strain evidence="4 5">DSM 18488</strain>
    </source>
</reference>
<keyword evidence="5" id="KW-1185">Reference proteome</keyword>
<dbReference type="PANTHER" id="PTHR33375:SF1">
    <property type="entry name" value="CHROMOSOME-PARTITIONING PROTEIN PARB-RELATED"/>
    <property type="match status" value="1"/>
</dbReference>
<proteinExistence type="predicted"/>
<dbReference type="GO" id="GO:0045881">
    <property type="term" value="P:positive regulation of sporulation resulting in formation of a cellular spore"/>
    <property type="evidence" value="ECO:0007669"/>
    <property type="project" value="TreeGrafter"/>
</dbReference>
<dbReference type="GO" id="GO:0007059">
    <property type="term" value="P:chromosome segregation"/>
    <property type="evidence" value="ECO:0007669"/>
    <property type="project" value="TreeGrafter"/>
</dbReference>
<dbReference type="EMBL" id="FRFE01000052">
    <property type="protein sequence ID" value="SHO53345.1"/>
    <property type="molecule type" value="Genomic_DNA"/>
</dbReference>
<dbReference type="STRING" id="1121416.SAMN02745220_05076"/>
<dbReference type="InterPro" id="IPR036086">
    <property type="entry name" value="ParB/Sulfiredoxin_sf"/>
</dbReference>
<dbReference type="Pfam" id="PF02195">
    <property type="entry name" value="ParB_N"/>
    <property type="match status" value="1"/>
</dbReference>
<dbReference type="InterPro" id="IPR003115">
    <property type="entry name" value="ParB_N"/>
</dbReference>
<accession>A0A1M7YL76</accession>
<dbReference type="SUPFAM" id="SSF110849">
    <property type="entry name" value="ParB/Sulfiredoxin"/>
    <property type="match status" value="1"/>
</dbReference>
<dbReference type="Gene3D" id="1.10.10.2830">
    <property type="match status" value="1"/>
</dbReference>
<dbReference type="SUPFAM" id="SSF109709">
    <property type="entry name" value="KorB DNA-binding domain-like"/>
    <property type="match status" value="1"/>
</dbReference>
<dbReference type="Pfam" id="PF17762">
    <property type="entry name" value="HTH_ParB"/>
    <property type="match status" value="1"/>
</dbReference>
<organism evidence="4 5">
    <name type="scientific">Desulfopila aestuarii DSM 18488</name>
    <dbReference type="NCBI Taxonomy" id="1121416"/>
    <lineage>
        <taxon>Bacteria</taxon>
        <taxon>Pseudomonadati</taxon>
        <taxon>Thermodesulfobacteriota</taxon>
        <taxon>Desulfobulbia</taxon>
        <taxon>Desulfobulbales</taxon>
        <taxon>Desulfocapsaceae</taxon>
        <taxon>Desulfopila</taxon>
    </lineage>
</organism>
<evidence type="ECO:0000256" key="1">
    <source>
        <dbReference type="ARBA" id="ARBA00022829"/>
    </source>
</evidence>
<dbReference type="InterPro" id="IPR041468">
    <property type="entry name" value="HTH_ParB/Spo0J"/>
</dbReference>
<dbReference type="PANTHER" id="PTHR33375">
    <property type="entry name" value="CHROMOSOME-PARTITIONING PROTEIN PARB-RELATED"/>
    <property type="match status" value="1"/>
</dbReference>
<sequence>MLTTPLTSAADTIELPLASIGERFSTLRIVNPAADNAILRSMERYGQIMPVVVSEIADNDYQLLDGFKRLRGAGVLRMKTLKGRIMRLNIRAGKAALVQLNWVGKSINSMEEALVVHSLFHEDSLSQVEIATLLGRHKSWVCRRIALIDRLCDEGQEQIQLGLLPISMSRELVKLPRGNQEALLEAITRCHLSCRETGKLVEELQNRPEREHRDLLRRPREILRQDDHLDLTASNLFSPLVRTIHCKLLCLERQCLSASFTVQTTEFGQFEEEEERFLHTCCREALRTLEQTVKAFRQNVPPESETER</sequence>
<dbReference type="OrthoDB" id="5431874at2"/>
<feature type="domain" description="ParB/Spo0J HTH" evidence="3">
    <location>
        <begin position="107"/>
        <end position="205"/>
    </location>
</feature>
<evidence type="ECO:0000259" key="3">
    <source>
        <dbReference type="Pfam" id="PF17762"/>
    </source>
</evidence>
<dbReference type="CDD" id="cd16387">
    <property type="entry name" value="ParB_N_Srx"/>
    <property type="match status" value="1"/>
</dbReference>
<evidence type="ECO:0000313" key="5">
    <source>
        <dbReference type="Proteomes" id="UP000184603"/>
    </source>
</evidence>